<evidence type="ECO:0000313" key="4">
    <source>
        <dbReference type="Proteomes" id="UP000807769"/>
    </source>
</evidence>
<evidence type="ECO:0000256" key="2">
    <source>
        <dbReference type="SAM" id="SignalP"/>
    </source>
</evidence>
<feature type="region of interest" description="Disordered" evidence="1">
    <location>
        <begin position="51"/>
        <end position="79"/>
    </location>
</feature>
<feature type="chain" id="PRO_5040124740" evidence="2">
    <location>
        <begin position="29"/>
        <end position="245"/>
    </location>
</feature>
<protein>
    <submittedName>
        <fullName evidence="3">Uncharacterized protein</fullName>
    </submittedName>
</protein>
<dbReference type="RefSeq" id="XP_041188564.1">
    <property type="nucleotide sequence ID" value="XM_041333374.1"/>
</dbReference>
<feature type="signal peptide" evidence="2">
    <location>
        <begin position="1"/>
        <end position="28"/>
    </location>
</feature>
<accession>A0A9P7J8N6</accession>
<reference evidence="3" key="1">
    <citation type="journal article" date="2020" name="New Phytol.">
        <title>Comparative genomics reveals dynamic genome evolution in host specialist ectomycorrhizal fungi.</title>
        <authorList>
            <person name="Lofgren L.A."/>
            <person name="Nguyen N.H."/>
            <person name="Vilgalys R."/>
            <person name="Ruytinx J."/>
            <person name="Liao H.L."/>
            <person name="Branco S."/>
            <person name="Kuo A."/>
            <person name="LaButti K."/>
            <person name="Lipzen A."/>
            <person name="Andreopoulos W."/>
            <person name="Pangilinan J."/>
            <person name="Riley R."/>
            <person name="Hundley H."/>
            <person name="Na H."/>
            <person name="Barry K."/>
            <person name="Grigoriev I.V."/>
            <person name="Stajich J.E."/>
            <person name="Kennedy P.G."/>
        </authorList>
    </citation>
    <scope>NUCLEOTIDE SEQUENCE</scope>
    <source>
        <strain evidence="3">MN1</strain>
    </source>
</reference>
<comment type="caution">
    <text evidence="3">The sequence shown here is derived from an EMBL/GenBank/DDBJ whole genome shotgun (WGS) entry which is preliminary data.</text>
</comment>
<evidence type="ECO:0000313" key="3">
    <source>
        <dbReference type="EMBL" id="KAG1808280.1"/>
    </source>
</evidence>
<name>A0A9P7J8N6_9AGAM</name>
<feature type="compositionally biased region" description="Polar residues" evidence="1">
    <location>
        <begin position="70"/>
        <end position="79"/>
    </location>
</feature>
<keyword evidence="2" id="KW-0732">Signal</keyword>
<feature type="region of interest" description="Disordered" evidence="1">
    <location>
        <begin position="219"/>
        <end position="245"/>
    </location>
</feature>
<organism evidence="3 4">
    <name type="scientific">Suillus subaureus</name>
    <dbReference type="NCBI Taxonomy" id="48587"/>
    <lineage>
        <taxon>Eukaryota</taxon>
        <taxon>Fungi</taxon>
        <taxon>Dikarya</taxon>
        <taxon>Basidiomycota</taxon>
        <taxon>Agaricomycotina</taxon>
        <taxon>Agaricomycetes</taxon>
        <taxon>Agaricomycetidae</taxon>
        <taxon>Boletales</taxon>
        <taxon>Suillineae</taxon>
        <taxon>Suillaceae</taxon>
        <taxon>Suillus</taxon>
    </lineage>
</organism>
<dbReference type="AlphaFoldDB" id="A0A9P7J8N6"/>
<dbReference type="OrthoDB" id="2692562at2759"/>
<proteinExistence type="predicted"/>
<dbReference type="GeneID" id="64627391"/>
<sequence>MVQACRCTIMLDVITMNLLSLSSPTSSATYVDSSPRQKASCKVHYHMNQQSTYSSSDDEVEDLRRHPTGMSPSTENNFNVPATSFISHAPEILNELNLPPDHLKELVAAQFATCEKFRNQLVSMLWELEESKRWTKVVKRTLSMVQKEHTTAQLALQTWLQSVEKTLSETTQEQTSSNYSKQKEMFCSVQAKYEDLEGLAIAHGMTDQDLAMMDDNCHSMMSDDGKDSYSAMSNDEDSYPSTGCN</sequence>
<evidence type="ECO:0000256" key="1">
    <source>
        <dbReference type="SAM" id="MobiDB-lite"/>
    </source>
</evidence>
<keyword evidence="4" id="KW-1185">Reference proteome</keyword>
<dbReference type="EMBL" id="JABBWG010000039">
    <property type="protein sequence ID" value="KAG1808280.1"/>
    <property type="molecule type" value="Genomic_DNA"/>
</dbReference>
<dbReference type="Proteomes" id="UP000807769">
    <property type="component" value="Unassembled WGS sequence"/>
</dbReference>
<gene>
    <name evidence="3" type="ORF">BJ212DRAFT_1303148</name>
</gene>